<protein>
    <submittedName>
        <fullName evidence="6">Putative chromosome-partitioning protein parB</fullName>
    </submittedName>
</protein>
<proteinExistence type="inferred from homology"/>
<dbReference type="InterPro" id="IPR036086">
    <property type="entry name" value="ParB/Sulfiredoxin_sf"/>
</dbReference>
<keyword evidence="3" id="KW-0238">DNA-binding</keyword>
<dbReference type="FunFam" id="3.90.1530.30:FF:000001">
    <property type="entry name" value="Chromosome partitioning protein ParB"/>
    <property type="match status" value="1"/>
</dbReference>
<evidence type="ECO:0000256" key="4">
    <source>
        <dbReference type="SAM" id="MobiDB-lite"/>
    </source>
</evidence>
<feature type="region of interest" description="Disordered" evidence="4">
    <location>
        <begin position="249"/>
        <end position="270"/>
    </location>
</feature>
<dbReference type="STRING" id="1121451.DESAM_20723"/>
<feature type="domain" description="ParB-like N-terminal" evidence="5">
    <location>
        <begin position="50"/>
        <end position="142"/>
    </location>
</feature>
<dbReference type="Pfam" id="PF17762">
    <property type="entry name" value="HTH_ParB"/>
    <property type="match status" value="1"/>
</dbReference>
<dbReference type="GO" id="GO:0005694">
    <property type="term" value="C:chromosome"/>
    <property type="evidence" value="ECO:0007669"/>
    <property type="project" value="TreeGrafter"/>
</dbReference>
<keyword evidence="2" id="KW-0159">Chromosome partition</keyword>
<dbReference type="CDD" id="cd16393">
    <property type="entry name" value="SPO0J_N"/>
    <property type="match status" value="1"/>
</dbReference>
<dbReference type="SMART" id="SM00470">
    <property type="entry name" value="ParB"/>
    <property type="match status" value="1"/>
</dbReference>
<dbReference type="InterPro" id="IPR050336">
    <property type="entry name" value="Chromosome_partition/occlusion"/>
</dbReference>
<dbReference type="PANTHER" id="PTHR33375">
    <property type="entry name" value="CHROMOSOME-PARTITIONING PROTEIN PARB-RELATED"/>
    <property type="match status" value="1"/>
</dbReference>
<evidence type="ECO:0000256" key="3">
    <source>
        <dbReference type="ARBA" id="ARBA00023125"/>
    </source>
</evidence>
<gene>
    <name evidence="6" type="primary">parB</name>
    <name evidence="6" type="ORF">DESAM_20723</name>
</gene>
<dbReference type="KEGG" id="dhy:DESAM_20723"/>
<keyword evidence="7" id="KW-1185">Reference proteome</keyword>
<dbReference type="InterPro" id="IPR004437">
    <property type="entry name" value="ParB/RepB/Spo0J"/>
</dbReference>
<dbReference type="Gene3D" id="3.90.1530.30">
    <property type="match status" value="1"/>
</dbReference>
<dbReference type="eggNOG" id="COG1475">
    <property type="taxonomic scope" value="Bacteria"/>
</dbReference>
<evidence type="ECO:0000256" key="2">
    <source>
        <dbReference type="ARBA" id="ARBA00022829"/>
    </source>
</evidence>
<dbReference type="EMBL" id="FO203522">
    <property type="protein sequence ID" value="CCO23010.1"/>
    <property type="molecule type" value="Genomic_DNA"/>
</dbReference>
<evidence type="ECO:0000256" key="1">
    <source>
        <dbReference type="ARBA" id="ARBA00006295"/>
    </source>
</evidence>
<dbReference type="InterPro" id="IPR003115">
    <property type="entry name" value="ParB_N"/>
</dbReference>
<dbReference type="Proteomes" id="UP000010808">
    <property type="component" value="Chromosome"/>
</dbReference>
<dbReference type="GO" id="GO:0003677">
    <property type="term" value="F:DNA binding"/>
    <property type="evidence" value="ECO:0007669"/>
    <property type="project" value="UniProtKB-KW"/>
</dbReference>
<evidence type="ECO:0000313" key="6">
    <source>
        <dbReference type="EMBL" id="CCO23010.1"/>
    </source>
</evidence>
<dbReference type="InterPro" id="IPR041468">
    <property type="entry name" value="HTH_ParB/Spo0J"/>
</dbReference>
<dbReference type="AlphaFoldDB" id="L0R9Z9"/>
<dbReference type="SUPFAM" id="SSF110849">
    <property type="entry name" value="ParB/Sulfiredoxin"/>
    <property type="match status" value="1"/>
</dbReference>
<organism evidence="6 7">
    <name type="scientific">Maridesulfovibrio hydrothermalis AM13 = DSM 14728</name>
    <dbReference type="NCBI Taxonomy" id="1121451"/>
    <lineage>
        <taxon>Bacteria</taxon>
        <taxon>Pseudomonadati</taxon>
        <taxon>Thermodesulfobacteriota</taxon>
        <taxon>Desulfovibrionia</taxon>
        <taxon>Desulfovibrionales</taxon>
        <taxon>Desulfovibrionaceae</taxon>
        <taxon>Maridesulfovibrio</taxon>
    </lineage>
</organism>
<dbReference type="Pfam" id="PF02195">
    <property type="entry name" value="ParB_N"/>
    <property type="match status" value="1"/>
</dbReference>
<dbReference type="GO" id="GO:0007059">
    <property type="term" value="P:chromosome segregation"/>
    <property type="evidence" value="ECO:0007669"/>
    <property type="project" value="UniProtKB-KW"/>
</dbReference>
<accession>L0R9Z9</accession>
<dbReference type="PANTHER" id="PTHR33375:SF1">
    <property type="entry name" value="CHROMOSOME-PARTITIONING PROTEIN PARB-RELATED"/>
    <property type="match status" value="1"/>
</dbReference>
<dbReference type="FunFam" id="1.10.10.2830:FF:000001">
    <property type="entry name" value="Chromosome partitioning protein ParB"/>
    <property type="match status" value="1"/>
</dbReference>
<sequence length="322" mass="35098">MTPVPGSIEIKEKFMAGVTGGLGRGLDALLGGGKGDDTEERSSAALIDARQIDIDMIVTNPNQPRKEFAPEALKDLSESIRSKGVLQPILVRPIAGRKDRFELVAGERRLRASKLAGLGEIPALVKEMTDLESMAIALIENLQREDLNPIEEAKGYQELISKFGLSQEQLSGQVGKSRSTLSNSMRLLTLAEPIQNAIGNGKITAGHGRALMAVADESAREELFNRVLSEGMSVRQSEGAAVYFKENGRLPEGDVSKPKPAARKKKEPKKLEESLVRIKGRLESALETKISFSGSYSKGKMTINYSNEEELERIVAILELRS</sequence>
<name>L0R9Z9_9BACT</name>
<dbReference type="PATRIC" id="fig|1121451.3.peg.984"/>
<dbReference type="NCBIfam" id="TIGR00180">
    <property type="entry name" value="parB_part"/>
    <property type="match status" value="1"/>
</dbReference>
<comment type="similarity">
    <text evidence="1">Belongs to the ParB family.</text>
</comment>
<reference evidence="6 7" key="1">
    <citation type="submission" date="2012-10" db="EMBL/GenBank/DDBJ databases">
        <authorList>
            <person name="Genoscope - CEA"/>
        </authorList>
    </citation>
    <scope>NUCLEOTIDE SEQUENCE [LARGE SCALE GENOMIC DNA]</scope>
    <source>
        <strain evidence="7">AM13 / DSM 14728</strain>
    </source>
</reference>
<dbReference type="HOGENOM" id="CLU_023853_0_0_7"/>
<dbReference type="Gene3D" id="1.10.10.2830">
    <property type="match status" value="1"/>
</dbReference>
<evidence type="ECO:0000313" key="7">
    <source>
        <dbReference type="Proteomes" id="UP000010808"/>
    </source>
</evidence>
<dbReference type="SUPFAM" id="SSF109709">
    <property type="entry name" value="KorB DNA-binding domain-like"/>
    <property type="match status" value="1"/>
</dbReference>
<evidence type="ECO:0000259" key="5">
    <source>
        <dbReference type="SMART" id="SM00470"/>
    </source>
</evidence>